<comment type="similarity">
    <text evidence="1">Belongs to the LysR transcriptional regulatory family.</text>
</comment>
<dbReference type="FunFam" id="1.10.10.10:FF:000001">
    <property type="entry name" value="LysR family transcriptional regulator"/>
    <property type="match status" value="1"/>
</dbReference>
<dbReference type="Pfam" id="PF03466">
    <property type="entry name" value="LysR_substrate"/>
    <property type="match status" value="1"/>
</dbReference>
<dbReference type="CDD" id="cd08414">
    <property type="entry name" value="PBP2_LTTR_aromatics_like"/>
    <property type="match status" value="1"/>
</dbReference>
<dbReference type="SUPFAM" id="SSF46785">
    <property type="entry name" value="Winged helix' DNA-binding domain"/>
    <property type="match status" value="1"/>
</dbReference>
<feature type="domain" description="HTH lysR-type" evidence="5">
    <location>
        <begin position="1"/>
        <end position="58"/>
    </location>
</feature>
<dbReference type="PRINTS" id="PR00039">
    <property type="entry name" value="HTHLYSR"/>
</dbReference>
<keyword evidence="2" id="KW-0805">Transcription regulation</keyword>
<dbReference type="OrthoDB" id="5292387at2"/>
<proteinExistence type="inferred from homology"/>
<dbReference type="EMBL" id="LPJR01000056">
    <property type="protein sequence ID" value="KWF24865.1"/>
    <property type="molecule type" value="Genomic_DNA"/>
</dbReference>
<dbReference type="Gene3D" id="3.40.190.10">
    <property type="entry name" value="Periplasmic binding protein-like II"/>
    <property type="match status" value="2"/>
</dbReference>
<evidence type="ECO:0000256" key="3">
    <source>
        <dbReference type="ARBA" id="ARBA00023125"/>
    </source>
</evidence>
<reference evidence="6 7" key="1">
    <citation type="submission" date="2015-11" db="EMBL/GenBank/DDBJ databases">
        <title>Expanding the genomic diversity of Burkholderia species for the development of highly accurate diagnostics.</title>
        <authorList>
            <person name="Sahl J."/>
            <person name="Keim P."/>
            <person name="Wagner D."/>
        </authorList>
    </citation>
    <scope>NUCLEOTIDE SEQUENCE [LARGE SCALE GENOMIC DNA]</scope>
    <source>
        <strain evidence="6 7">MSMB368WGS</strain>
    </source>
</reference>
<dbReference type="Proteomes" id="UP000062912">
    <property type="component" value="Unassembled WGS sequence"/>
</dbReference>
<dbReference type="SUPFAM" id="SSF53850">
    <property type="entry name" value="Periplasmic binding protein-like II"/>
    <property type="match status" value="1"/>
</dbReference>
<dbReference type="Pfam" id="PF00126">
    <property type="entry name" value="HTH_1"/>
    <property type="match status" value="1"/>
</dbReference>
<evidence type="ECO:0000256" key="4">
    <source>
        <dbReference type="ARBA" id="ARBA00023163"/>
    </source>
</evidence>
<evidence type="ECO:0000313" key="7">
    <source>
        <dbReference type="Proteomes" id="UP000062912"/>
    </source>
</evidence>
<dbReference type="Gene3D" id="1.10.10.10">
    <property type="entry name" value="Winged helix-like DNA-binding domain superfamily/Winged helix DNA-binding domain"/>
    <property type="match status" value="1"/>
</dbReference>
<evidence type="ECO:0000256" key="2">
    <source>
        <dbReference type="ARBA" id="ARBA00023015"/>
    </source>
</evidence>
<accession>A0A132ECU8</accession>
<name>A0A132ECU8_9BURK</name>
<dbReference type="InterPro" id="IPR036388">
    <property type="entry name" value="WH-like_DNA-bd_sf"/>
</dbReference>
<dbReference type="AlphaFoldDB" id="A0A132ECU8"/>
<dbReference type="PROSITE" id="PS50931">
    <property type="entry name" value="HTH_LYSR"/>
    <property type="match status" value="1"/>
</dbReference>
<dbReference type="PANTHER" id="PTHR30346:SF28">
    <property type="entry name" value="HTH-TYPE TRANSCRIPTIONAL REGULATOR CYNR"/>
    <property type="match status" value="1"/>
</dbReference>
<dbReference type="PANTHER" id="PTHR30346">
    <property type="entry name" value="TRANSCRIPTIONAL DUAL REGULATOR HCAR-RELATED"/>
    <property type="match status" value="1"/>
</dbReference>
<sequence>MELRHLRYFIAAAEEEHFGRAADRLHITRPAVSQMIIDLESELGTELFERRAHSVKLTAAGQVLLPQLQSIMNDLANALATAKQVGEGKSGALNIGYGSLTLLHPLFRSVVKKLHETCPGVTISLFEIPTSQQMKALAEGRIHAGFMHFGPTIALSRKRNGQGILSQDAVVLDHLKIQSGGLGVAVPRDHRLAKRKSVSLVDLANEQFVVVPASSIGPGYGSLYTLCQKAGFEPKIVQEVNSVTTQLNLVSVGMGVGLIMAGKSFVYPSGCAVVPLNDVEYGTSFMLGWVQGQSNPTLSRLIDIVKAEIKHATASK</sequence>
<dbReference type="RefSeq" id="WP_060244697.1">
    <property type="nucleotide sequence ID" value="NZ_LPJR01000056.1"/>
</dbReference>
<dbReference type="InterPro" id="IPR005119">
    <property type="entry name" value="LysR_subst-bd"/>
</dbReference>
<dbReference type="InterPro" id="IPR000847">
    <property type="entry name" value="LysR_HTH_N"/>
</dbReference>
<dbReference type="GO" id="GO:0032993">
    <property type="term" value="C:protein-DNA complex"/>
    <property type="evidence" value="ECO:0007669"/>
    <property type="project" value="TreeGrafter"/>
</dbReference>
<keyword evidence="3" id="KW-0238">DNA-binding</keyword>
<evidence type="ECO:0000256" key="1">
    <source>
        <dbReference type="ARBA" id="ARBA00009437"/>
    </source>
</evidence>
<keyword evidence="4" id="KW-0804">Transcription</keyword>
<dbReference type="GO" id="GO:0003700">
    <property type="term" value="F:DNA-binding transcription factor activity"/>
    <property type="evidence" value="ECO:0007669"/>
    <property type="project" value="InterPro"/>
</dbReference>
<gene>
    <name evidence="6" type="ORF">WT56_00870</name>
</gene>
<comment type="caution">
    <text evidence="6">The sequence shown here is derived from an EMBL/GenBank/DDBJ whole genome shotgun (WGS) entry which is preliminary data.</text>
</comment>
<organism evidence="6 7">
    <name type="scientific">Burkholderia pseudomultivorans</name>
    <dbReference type="NCBI Taxonomy" id="1207504"/>
    <lineage>
        <taxon>Bacteria</taxon>
        <taxon>Pseudomonadati</taxon>
        <taxon>Pseudomonadota</taxon>
        <taxon>Betaproteobacteria</taxon>
        <taxon>Burkholderiales</taxon>
        <taxon>Burkholderiaceae</taxon>
        <taxon>Burkholderia</taxon>
        <taxon>Burkholderia cepacia complex</taxon>
    </lineage>
</organism>
<protein>
    <submittedName>
        <fullName evidence="6">LysR family transcriptional regulator</fullName>
    </submittedName>
</protein>
<dbReference type="GO" id="GO:0003677">
    <property type="term" value="F:DNA binding"/>
    <property type="evidence" value="ECO:0007669"/>
    <property type="project" value="UniProtKB-KW"/>
</dbReference>
<evidence type="ECO:0000259" key="5">
    <source>
        <dbReference type="PROSITE" id="PS50931"/>
    </source>
</evidence>
<evidence type="ECO:0000313" key="6">
    <source>
        <dbReference type="EMBL" id="KWF24865.1"/>
    </source>
</evidence>
<dbReference type="InterPro" id="IPR036390">
    <property type="entry name" value="WH_DNA-bd_sf"/>
</dbReference>